<evidence type="ECO:0000259" key="3">
    <source>
        <dbReference type="Pfam" id="PF01522"/>
    </source>
</evidence>
<gene>
    <name evidence="4" type="ORF">V202x_31480</name>
</gene>
<evidence type="ECO:0000313" key="4">
    <source>
        <dbReference type="EMBL" id="QDU09756.1"/>
    </source>
</evidence>
<dbReference type="GO" id="GO:0005576">
    <property type="term" value="C:extracellular region"/>
    <property type="evidence" value="ECO:0007669"/>
    <property type="project" value="UniProtKB-SubCell"/>
</dbReference>
<evidence type="ECO:0000256" key="2">
    <source>
        <dbReference type="ARBA" id="ARBA00022729"/>
    </source>
</evidence>
<dbReference type="GO" id="GO:0005975">
    <property type="term" value="P:carbohydrate metabolic process"/>
    <property type="evidence" value="ECO:0007669"/>
    <property type="project" value="InterPro"/>
</dbReference>
<keyword evidence="5" id="KW-1185">Reference proteome</keyword>
<organism evidence="4 5">
    <name type="scientific">Gimesia aquarii</name>
    <dbReference type="NCBI Taxonomy" id="2527964"/>
    <lineage>
        <taxon>Bacteria</taxon>
        <taxon>Pseudomonadati</taxon>
        <taxon>Planctomycetota</taxon>
        <taxon>Planctomycetia</taxon>
        <taxon>Planctomycetales</taxon>
        <taxon>Planctomycetaceae</taxon>
        <taxon>Gimesia</taxon>
    </lineage>
</organism>
<dbReference type="Proteomes" id="UP000318384">
    <property type="component" value="Chromosome"/>
</dbReference>
<sequence length="313" mass="36410">MKTSNTRPHGIMFHHFYDEKHIKGQGAISQDDLAQIIEHYQQNHHLLHAREWLEKAVQGSLSTNDVCLTFDDALLCQYEIALPVLESFDLSAFWFVYSSVITGGTENLEIYRKFRTVCFDNIDDFYESFFQTVASSKYQKTVEESLKDFSADEYLSQFPFYTNEDKRFRFVRDIALGVKAYNEIQNVMIREWKIDIPSFSSDLWMNKQQVFELHSKNHIVGLHSHTHPTALASLAAKGQRNEYETNYDTLNQLLNSASVTMSHPCNSYNNDTIEILNDLEIKIGFRSNMKEHPLTNLEFPREDHANIMERIAA</sequence>
<feature type="domain" description="NodB homology" evidence="3">
    <location>
        <begin position="206"/>
        <end position="282"/>
    </location>
</feature>
<dbReference type="InterPro" id="IPR011330">
    <property type="entry name" value="Glyco_hydro/deAcase_b/a-brl"/>
</dbReference>
<dbReference type="PANTHER" id="PTHR34216">
    <property type="match status" value="1"/>
</dbReference>
<dbReference type="Gene3D" id="3.20.20.370">
    <property type="entry name" value="Glycoside hydrolase/deacetylase"/>
    <property type="match status" value="1"/>
</dbReference>
<protein>
    <submittedName>
        <fullName evidence="4">Polysaccharide deacetylase</fullName>
    </submittedName>
</protein>
<accession>A0A517WWV9</accession>
<comment type="subcellular location">
    <subcellularLocation>
        <location evidence="1">Secreted</location>
    </subcellularLocation>
</comment>
<evidence type="ECO:0000256" key="1">
    <source>
        <dbReference type="ARBA" id="ARBA00004613"/>
    </source>
</evidence>
<dbReference type="EMBL" id="CP037422">
    <property type="protein sequence ID" value="QDU09756.1"/>
    <property type="molecule type" value="Genomic_DNA"/>
</dbReference>
<name>A0A517WWV9_9PLAN</name>
<dbReference type="InterPro" id="IPR051398">
    <property type="entry name" value="Polysacch_Deacetylase"/>
</dbReference>
<dbReference type="PANTHER" id="PTHR34216:SF3">
    <property type="entry name" value="POLY-BETA-1,6-N-ACETYL-D-GLUCOSAMINE N-DEACETYLASE"/>
    <property type="match status" value="1"/>
</dbReference>
<dbReference type="InterPro" id="IPR002509">
    <property type="entry name" value="NODB_dom"/>
</dbReference>
<dbReference type="GO" id="GO:0016810">
    <property type="term" value="F:hydrolase activity, acting on carbon-nitrogen (but not peptide) bonds"/>
    <property type="evidence" value="ECO:0007669"/>
    <property type="project" value="InterPro"/>
</dbReference>
<dbReference type="Pfam" id="PF01522">
    <property type="entry name" value="Polysacc_deac_1"/>
    <property type="match status" value="1"/>
</dbReference>
<dbReference type="SUPFAM" id="SSF88713">
    <property type="entry name" value="Glycoside hydrolase/deacetylase"/>
    <property type="match status" value="1"/>
</dbReference>
<evidence type="ECO:0000313" key="5">
    <source>
        <dbReference type="Proteomes" id="UP000318384"/>
    </source>
</evidence>
<reference evidence="4 5" key="1">
    <citation type="submission" date="2019-03" db="EMBL/GenBank/DDBJ databases">
        <title>Deep-cultivation of Planctomycetes and their phenomic and genomic characterization uncovers novel biology.</title>
        <authorList>
            <person name="Wiegand S."/>
            <person name="Jogler M."/>
            <person name="Boedeker C."/>
            <person name="Pinto D."/>
            <person name="Vollmers J."/>
            <person name="Rivas-Marin E."/>
            <person name="Kohn T."/>
            <person name="Peeters S.H."/>
            <person name="Heuer A."/>
            <person name="Rast P."/>
            <person name="Oberbeckmann S."/>
            <person name="Bunk B."/>
            <person name="Jeske O."/>
            <person name="Meyerdierks A."/>
            <person name="Storesund J.E."/>
            <person name="Kallscheuer N."/>
            <person name="Luecker S."/>
            <person name="Lage O.M."/>
            <person name="Pohl T."/>
            <person name="Merkel B.J."/>
            <person name="Hornburger P."/>
            <person name="Mueller R.-W."/>
            <person name="Bruemmer F."/>
            <person name="Labrenz M."/>
            <person name="Spormann A.M."/>
            <person name="Op den Camp H."/>
            <person name="Overmann J."/>
            <person name="Amann R."/>
            <person name="Jetten M.S.M."/>
            <person name="Mascher T."/>
            <person name="Medema M.H."/>
            <person name="Devos D.P."/>
            <person name="Kaster A.-K."/>
            <person name="Ovreas L."/>
            <person name="Rohde M."/>
            <person name="Galperin M.Y."/>
            <person name="Jogler C."/>
        </authorList>
    </citation>
    <scope>NUCLEOTIDE SEQUENCE [LARGE SCALE GENOMIC DNA]</scope>
    <source>
        <strain evidence="4 5">V202</strain>
    </source>
</reference>
<keyword evidence="2" id="KW-0732">Signal</keyword>
<proteinExistence type="predicted"/>
<dbReference type="AlphaFoldDB" id="A0A517WWV9"/>